<dbReference type="EMBL" id="CFOH01000028">
    <property type="protein sequence ID" value="CFE46671.1"/>
    <property type="molecule type" value="Genomic_DNA"/>
</dbReference>
<dbReference type="EMBL" id="CSAD01000451">
    <property type="protein sequence ID" value="COW00927.1"/>
    <property type="molecule type" value="Genomic_DNA"/>
</dbReference>
<evidence type="ECO:0000313" key="3">
    <source>
        <dbReference type="EMBL" id="COW24622.1"/>
    </source>
</evidence>
<evidence type="ECO:0000313" key="2">
    <source>
        <dbReference type="EMBL" id="COW00927.1"/>
    </source>
</evidence>
<dbReference type="Proteomes" id="UP000045842">
    <property type="component" value="Unassembled WGS sequence"/>
</dbReference>
<reference evidence="5" key="3">
    <citation type="submission" date="2015-03" db="EMBL/GenBank/DDBJ databases">
        <authorList>
            <consortium name="Pathogen Informatics"/>
            <person name="Murphy D."/>
        </authorList>
    </citation>
    <scope>NUCLEOTIDE SEQUENCE</scope>
    <source>
        <strain evidence="5">N09902308</strain>
    </source>
</reference>
<evidence type="ECO:0000313" key="5">
    <source>
        <dbReference type="EMBL" id="COZ59433.1"/>
    </source>
</evidence>
<reference evidence="6 7" key="1">
    <citation type="submission" date="2015-03" db="EMBL/GenBank/DDBJ databases">
        <authorList>
            <consortium name="Pathogen Informatics"/>
        </authorList>
    </citation>
    <scope>NUCLEOTIDE SEQUENCE [LARGE SCALE GENOMIC DNA]</scope>
    <source>
        <strain evidence="2 9">G09801536</strain>
        <strain evidence="1 10">H09601792</strain>
        <strain evidence="6">K00500041</strain>
        <strain evidence="4 8">M09401471</strain>
        <strain evidence="7">N09902308</strain>
    </source>
</reference>
<protein>
    <submittedName>
        <fullName evidence="3">Uncharacterized protein</fullName>
    </submittedName>
</protein>
<evidence type="ECO:0000313" key="6">
    <source>
        <dbReference type="Proteomes" id="UP000038802"/>
    </source>
</evidence>
<evidence type="ECO:0000313" key="9">
    <source>
        <dbReference type="Proteomes" id="UP000045842"/>
    </source>
</evidence>
<evidence type="ECO:0000313" key="8">
    <source>
        <dbReference type="Proteomes" id="UP000044938"/>
    </source>
</evidence>
<evidence type="ECO:0000313" key="10">
    <source>
        <dbReference type="Proteomes" id="UP000046947"/>
    </source>
</evidence>
<name>A0A0T7PQZ5_MYCTX</name>
<evidence type="ECO:0000313" key="4">
    <source>
        <dbReference type="EMBL" id="COX38996.1"/>
    </source>
</evidence>
<dbReference type="Proteomes" id="UP000044938">
    <property type="component" value="Unassembled WGS sequence"/>
</dbReference>
<proteinExistence type="predicted"/>
<dbReference type="Proteomes" id="UP000046947">
    <property type="component" value="Unassembled WGS sequence"/>
</dbReference>
<dbReference type="Proteomes" id="UP000039021">
    <property type="component" value="Unassembled WGS sequence"/>
</dbReference>
<gene>
    <name evidence="2" type="ORF">ERS007679_02902</name>
    <name evidence="1" type="ORF">ERS007688_00329</name>
    <name evidence="3" type="ORF">ERS007703_03168</name>
    <name evidence="4" type="ORF">ERS007720_04421</name>
    <name evidence="5" type="ORF">ERS007739_03934</name>
</gene>
<evidence type="ECO:0000313" key="1">
    <source>
        <dbReference type="EMBL" id="CFE46671.1"/>
    </source>
</evidence>
<dbReference type="EMBL" id="CSAE01000405">
    <property type="protein sequence ID" value="COW24622.1"/>
    <property type="molecule type" value="Genomic_DNA"/>
</dbReference>
<reference evidence="3" key="2">
    <citation type="submission" date="2015-03" db="EMBL/GenBank/DDBJ databases">
        <authorList>
            <person name="Murphy D."/>
        </authorList>
    </citation>
    <scope>NUCLEOTIDE SEQUENCE [LARGE SCALE GENOMIC DNA]</scope>
    <source>
        <strain evidence="3">K00500041</strain>
    </source>
</reference>
<dbReference type="EMBL" id="CSBK01002207">
    <property type="protein sequence ID" value="COZ59433.1"/>
    <property type="molecule type" value="Genomic_DNA"/>
</dbReference>
<accession>A0A0T7PQZ5</accession>
<dbReference type="EMBL" id="CSAJ01000935">
    <property type="protein sequence ID" value="COX38996.1"/>
    <property type="molecule type" value="Genomic_DNA"/>
</dbReference>
<dbReference type="Proteomes" id="UP000038802">
    <property type="component" value="Unassembled WGS sequence"/>
</dbReference>
<dbReference type="AlphaFoldDB" id="A0A0T7PQZ5"/>
<sequence>MASSASCVTCVTRSSTTFRSSSWPTTASWVAATSTTVTKMPSPCSVIALVRTEISSAVSQTLYPQPAR</sequence>
<organism evidence="3 6">
    <name type="scientific">Mycobacterium tuberculosis</name>
    <dbReference type="NCBI Taxonomy" id="1773"/>
    <lineage>
        <taxon>Bacteria</taxon>
        <taxon>Bacillati</taxon>
        <taxon>Actinomycetota</taxon>
        <taxon>Actinomycetes</taxon>
        <taxon>Mycobacteriales</taxon>
        <taxon>Mycobacteriaceae</taxon>
        <taxon>Mycobacterium</taxon>
        <taxon>Mycobacterium tuberculosis complex</taxon>
    </lineage>
</organism>
<evidence type="ECO:0000313" key="7">
    <source>
        <dbReference type="Proteomes" id="UP000039021"/>
    </source>
</evidence>